<keyword evidence="7" id="KW-1185">Reference proteome</keyword>
<reference evidence="6 7" key="1">
    <citation type="submission" date="2024-07" db="EMBL/GenBank/DDBJ databases">
        <title>Section-level genome sequencing and comparative genomics of Aspergillus sections Usti and Cavernicolus.</title>
        <authorList>
            <consortium name="Lawrence Berkeley National Laboratory"/>
            <person name="Nybo J.L."/>
            <person name="Vesth T.C."/>
            <person name="Theobald S."/>
            <person name="Frisvad J.C."/>
            <person name="Larsen T.O."/>
            <person name="Kjaerboelling I."/>
            <person name="Rothschild-Mancinelli K."/>
            <person name="Lyhne E.K."/>
            <person name="Kogle M.E."/>
            <person name="Barry K."/>
            <person name="Clum A."/>
            <person name="Na H."/>
            <person name="Ledsgaard L."/>
            <person name="Lin J."/>
            <person name="Lipzen A."/>
            <person name="Kuo A."/>
            <person name="Riley R."/>
            <person name="Mondo S."/>
            <person name="Labutti K."/>
            <person name="Haridas S."/>
            <person name="Pangalinan J."/>
            <person name="Salamov A.A."/>
            <person name="Simmons B.A."/>
            <person name="Magnuson J.K."/>
            <person name="Chen J."/>
            <person name="Drula E."/>
            <person name="Henrissat B."/>
            <person name="Wiebenga A."/>
            <person name="Lubbers R.J."/>
            <person name="Gomes A.C."/>
            <person name="Makela M.R."/>
            <person name="Stajich J."/>
            <person name="Grigoriev I.V."/>
            <person name="Mortensen U.H."/>
            <person name="De Vries R.P."/>
            <person name="Baker S.E."/>
            <person name="Andersen M.R."/>
        </authorList>
    </citation>
    <scope>NUCLEOTIDE SEQUENCE [LARGE SCALE GENOMIC DNA]</scope>
    <source>
        <strain evidence="6 7">CBS 588.65</strain>
    </source>
</reference>
<dbReference type="Pfam" id="PF00172">
    <property type="entry name" value="Zn_clus"/>
    <property type="match status" value="1"/>
</dbReference>
<evidence type="ECO:0000256" key="2">
    <source>
        <dbReference type="ARBA" id="ARBA00023125"/>
    </source>
</evidence>
<evidence type="ECO:0000256" key="4">
    <source>
        <dbReference type="ARBA" id="ARBA00023242"/>
    </source>
</evidence>
<dbReference type="InterPro" id="IPR021858">
    <property type="entry name" value="Fun_TF"/>
</dbReference>
<dbReference type="InterPro" id="IPR001138">
    <property type="entry name" value="Zn2Cys6_DnaBD"/>
</dbReference>
<evidence type="ECO:0000256" key="3">
    <source>
        <dbReference type="ARBA" id="ARBA00023163"/>
    </source>
</evidence>
<keyword evidence="2" id="KW-0238">DNA-binding</keyword>
<dbReference type="PANTHER" id="PTHR37540">
    <property type="entry name" value="TRANSCRIPTION FACTOR (ACR-2), PUTATIVE-RELATED-RELATED"/>
    <property type="match status" value="1"/>
</dbReference>
<proteinExistence type="predicted"/>
<dbReference type="PROSITE" id="PS00463">
    <property type="entry name" value="ZN2_CY6_FUNGAL_1"/>
    <property type="match status" value="1"/>
</dbReference>
<keyword evidence="1" id="KW-0805">Transcription regulation</keyword>
<dbReference type="EMBL" id="JBFXLT010000005">
    <property type="protein sequence ID" value="KAL2821213.1"/>
    <property type="molecule type" value="Genomic_DNA"/>
</dbReference>
<keyword evidence="3" id="KW-0804">Transcription</keyword>
<feature type="domain" description="Zn(2)-C6 fungal-type" evidence="5">
    <location>
        <begin position="8"/>
        <end position="38"/>
    </location>
</feature>
<accession>A0ABR4I0D0</accession>
<protein>
    <recommendedName>
        <fullName evidence="5">Zn(2)-C6 fungal-type domain-containing protein</fullName>
    </recommendedName>
</protein>
<keyword evidence="4" id="KW-0539">Nucleus</keyword>
<dbReference type="Proteomes" id="UP001610334">
    <property type="component" value="Unassembled WGS sequence"/>
</dbReference>
<dbReference type="CDD" id="cd00067">
    <property type="entry name" value="GAL4"/>
    <property type="match status" value="1"/>
</dbReference>
<name>A0ABR4I0D0_9EURO</name>
<evidence type="ECO:0000313" key="7">
    <source>
        <dbReference type="Proteomes" id="UP001610334"/>
    </source>
</evidence>
<organism evidence="6 7">
    <name type="scientific">Aspergillus granulosus</name>
    <dbReference type="NCBI Taxonomy" id="176169"/>
    <lineage>
        <taxon>Eukaryota</taxon>
        <taxon>Fungi</taxon>
        <taxon>Dikarya</taxon>
        <taxon>Ascomycota</taxon>
        <taxon>Pezizomycotina</taxon>
        <taxon>Eurotiomycetes</taxon>
        <taxon>Eurotiomycetidae</taxon>
        <taxon>Eurotiales</taxon>
        <taxon>Aspergillaceae</taxon>
        <taxon>Aspergillus</taxon>
        <taxon>Aspergillus subgen. Nidulantes</taxon>
    </lineage>
</organism>
<dbReference type="Gene3D" id="4.10.240.10">
    <property type="entry name" value="Zn(2)-C6 fungal-type DNA-binding domain"/>
    <property type="match status" value="1"/>
</dbReference>
<sequence>MRRTLRRSCAACAKFKHSCDLRTPRCSRCIKRNVRCVYANEPLTATVPAASGVEERGSLRPIDSSLALTGYRFVSLDPFDSYPSTRLPRERVQRLIHNFLHKIAFQYYPLDLNASSNPFLVSWWPLALGDPALFHVSLQTACLDEELLAQRGFRASEILMDDSVALLRRKIEDPSLAVQDGTMNSVITLAAIEFGKGNTQISQMHVDGVKKLVNIRGGINAVRQTSPLTARMVSWVSMLIMGHPQFNTQDDIGIGDGIPVVPEWQMDLTSPYDEPPPLNGLQIDIDFPVRNVLIRLRNAFNRAQGTPFPSTRLHDLTCFVIHRLLLSTPRSTVPSSPLTESIRHAIILYMFIIHGPTYYSHAVIMNSIVIRFIENLTALELIPRPHDSLDVWFTAIGMVASAGTPSYHWFLRKAQTLASDSDSTICLRHWADILAHIKSLLWMDTPAAESIFQPHWDAMLTNAGPPEIRVSNSPVCFSERTVSPLGLLLRTPESGMDI</sequence>
<evidence type="ECO:0000256" key="1">
    <source>
        <dbReference type="ARBA" id="ARBA00023015"/>
    </source>
</evidence>
<dbReference type="InterPro" id="IPR036864">
    <property type="entry name" value="Zn2-C6_fun-type_DNA-bd_sf"/>
</dbReference>
<evidence type="ECO:0000259" key="5">
    <source>
        <dbReference type="PROSITE" id="PS50048"/>
    </source>
</evidence>
<dbReference type="SMART" id="SM00066">
    <property type="entry name" value="GAL4"/>
    <property type="match status" value="1"/>
</dbReference>
<dbReference type="PANTHER" id="PTHR37540:SF5">
    <property type="entry name" value="TRANSCRIPTION FACTOR DOMAIN-CONTAINING PROTEIN"/>
    <property type="match status" value="1"/>
</dbReference>
<dbReference type="PROSITE" id="PS50048">
    <property type="entry name" value="ZN2_CY6_FUNGAL_2"/>
    <property type="match status" value="1"/>
</dbReference>
<evidence type="ECO:0000313" key="6">
    <source>
        <dbReference type="EMBL" id="KAL2821213.1"/>
    </source>
</evidence>
<dbReference type="SUPFAM" id="SSF57701">
    <property type="entry name" value="Zn2/Cys6 DNA-binding domain"/>
    <property type="match status" value="1"/>
</dbReference>
<comment type="caution">
    <text evidence="6">The sequence shown here is derived from an EMBL/GenBank/DDBJ whole genome shotgun (WGS) entry which is preliminary data.</text>
</comment>
<dbReference type="Pfam" id="PF11951">
    <property type="entry name" value="Fungal_trans_2"/>
    <property type="match status" value="1"/>
</dbReference>
<gene>
    <name evidence="6" type="ORF">BJX63DRAFT_379652</name>
</gene>